<dbReference type="Proteomes" id="UP000179242">
    <property type="component" value="Unassembled WGS sequence"/>
</dbReference>
<evidence type="ECO:0000313" key="1">
    <source>
        <dbReference type="EMBL" id="OGC39481.1"/>
    </source>
</evidence>
<organism evidence="1 2">
    <name type="scientific">candidate division WOR-1 bacterium RIFOXYC2_FULL_46_14</name>
    <dbReference type="NCBI Taxonomy" id="1802587"/>
    <lineage>
        <taxon>Bacteria</taxon>
        <taxon>Bacillati</taxon>
        <taxon>Saganbacteria</taxon>
    </lineage>
</organism>
<name>A0A1F4U3L0_UNCSA</name>
<dbReference type="AlphaFoldDB" id="A0A1F4U3L0"/>
<reference evidence="1 2" key="1">
    <citation type="journal article" date="2016" name="Nat. Commun.">
        <title>Thousands of microbial genomes shed light on interconnected biogeochemical processes in an aquifer system.</title>
        <authorList>
            <person name="Anantharaman K."/>
            <person name="Brown C.T."/>
            <person name="Hug L.A."/>
            <person name="Sharon I."/>
            <person name="Castelle C.J."/>
            <person name="Probst A.J."/>
            <person name="Thomas B.C."/>
            <person name="Singh A."/>
            <person name="Wilkins M.J."/>
            <person name="Karaoz U."/>
            <person name="Brodie E.L."/>
            <person name="Williams K.H."/>
            <person name="Hubbard S.S."/>
            <person name="Banfield J.F."/>
        </authorList>
    </citation>
    <scope>NUCLEOTIDE SEQUENCE [LARGE SCALE GENOMIC DNA]</scope>
</reference>
<proteinExistence type="predicted"/>
<gene>
    <name evidence="1" type="ORF">A2438_07970</name>
</gene>
<accession>A0A1F4U3L0</accession>
<comment type="caution">
    <text evidence="1">The sequence shown here is derived from an EMBL/GenBank/DDBJ whole genome shotgun (WGS) entry which is preliminary data.</text>
</comment>
<protein>
    <submittedName>
        <fullName evidence="1">Uncharacterized protein</fullName>
    </submittedName>
</protein>
<evidence type="ECO:0000313" key="2">
    <source>
        <dbReference type="Proteomes" id="UP000179242"/>
    </source>
</evidence>
<sequence>MPRTLVIVPAYVVNDGSMNTTAEIVRTIGRGIISHLINFGIGAEIQTGLNSHCLKATNCFIRK</sequence>
<dbReference type="EMBL" id="MEUJ01000008">
    <property type="protein sequence ID" value="OGC39481.1"/>
    <property type="molecule type" value="Genomic_DNA"/>
</dbReference>